<protein>
    <submittedName>
        <fullName evidence="2">Unannotated protein</fullName>
    </submittedName>
</protein>
<dbReference type="CDD" id="cd01673">
    <property type="entry name" value="dNK"/>
    <property type="match status" value="1"/>
</dbReference>
<proteinExistence type="predicted"/>
<dbReference type="InterPro" id="IPR050566">
    <property type="entry name" value="Deoxyribonucleoside_kinase"/>
</dbReference>
<dbReference type="SUPFAM" id="SSF52540">
    <property type="entry name" value="P-loop containing nucleoside triphosphate hydrolases"/>
    <property type="match status" value="1"/>
</dbReference>
<dbReference type="AlphaFoldDB" id="A0A6J6DV75"/>
<feature type="domain" description="Deoxynucleoside kinase" evidence="1">
    <location>
        <begin position="15"/>
        <end position="212"/>
    </location>
</feature>
<sequence length="225" mass="26029">MTSLPGTHVIKPKIISIDGGIGAGKSTLLAKLKKDCPEWNFIDEPVDYWMKLKDEEGRSILELFYSDKKRWSFTFQNTAYLTRVRSTLKAIENWQKLCEADPSKYGNNVFITERSVETDYNVFAKMLHDSGLLTKIEWDIYRQWFHHLQSGCEVAGIVYLTTNPKTCKERIIVRGREGEDDINLDYLTDLDRYHKKWVSETTIPVLEFNTDGDSTAAIKEFIDSL</sequence>
<dbReference type="EMBL" id="CAEZTT010000005">
    <property type="protein sequence ID" value="CAB4568012.1"/>
    <property type="molecule type" value="Genomic_DNA"/>
</dbReference>
<dbReference type="Gene3D" id="3.40.50.300">
    <property type="entry name" value="P-loop containing nucleotide triphosphate hydrolases"/>
    <property type="match status" value="1"/>
</dbReference>
<reference evidence="2" key="1">
    <citation type="submission" date="2020-05" db="EMBL/GenBank/DDBJ databases">
        <authorList>
            <person name="Chiriac C."/>
            <person name="Salcher M."/>
            <person name="Ghai R."/>
            <person name="Kavagutti S V."/>
        </authorList>
    </citation>
    <scope>NUCLEOTIDE SEQUENCE</scope>
</reference>
<dbReference type="GO" id="GO:0005524">
    <property type="term" value="F:ATP binding"/>
    <property type="evidence" value="ECO:0007669"/>
    <property type="project" value="InterPro"/>
</dbReference>
<organism evidence="2">
    <name type="scientific">freshwater metagenome</name>
    <dbReference type="NCBI Taxonomy" id="449393"/>
    <lineage>
        <taxon>unclassified sequences</taxon>
        <taxon>metagenomes</taxon>
        <taxon>ecological metagenomes</taxon>
    </lineage>
</organism>
<evidence type="ECO:0000259" key="1">
    <source>
        <dbReference type="Pfam" id="PF01712"/>
    </source>
</evidence>
<dbReference type="InterPro" id="IPR031314">
    <property type="entry name" value="DNK_dom"/>
</dbReference>
<dbReference type="PANTHER" id="PTHR10513">
    <property type="entry name" value="DEOXYNUCLEOSIDE KINASE"/>
    <property type="match status" value="1"/>
</dbReference>
<accession>A0A6J6DV75</accession>
<dbReference type="PANTHER" id="PTHR10513:SF35">
    <property type="entry name" value="DEOXYADENOSINE KINASE"/>
    <property type="match status" value="1"/>
</dbReference>
<dbReference type="InterPro" id="IPR002624">
    <property type="entry name" value="DCK/DGK"/>
</dbReference>
<dbReference type="PIRSF" id="PIRSF000705">
    <property type="entry name" value="DNK"/>
    <property type="match status" value="1"/>
</dbReference>
<name>A0A6J6DV75_9ZZZZ</name>
<evidence type="ECO:0000313" key="2">
    <source>
        <dbReference type="EMBL" id="CAB4568012.1"/>
    </source>
</evidence>
<gene>
    <name evidence="2" type="ORF">UFOPK1726_00110</name>
</gene>
<dbReference type="GO" id="GO:0005737">
    <property type="term" value="C:cytoplasm"/>
    <property type="evidence" value="ECO:0007669"/>
    <property type="project" value="TreeGrafter"/>
</dbReference>
<dbReference type="GO" id="GO:0019136">
    <property type="term" value="F:deoxynucleoside kinase activity"/>
    <property type="evidence" value="ECO:0007669"/>
    <property type="project" value="InterPro"/>
</dbReference>
<dbReference type="Pfam" id="PF01712">
    <property type="entry name" value="dNK"/>
    <property type="match status" value="1"/>
</dbReference>
<dbReference type="InterPro" id="IPR027417">
    <property type="entry name" value="P-loop_NTPase"/>
</dbReference>